<dbReference type="RefSeq" id="YP_009820425.1">
    <property type="nucleotide sequence ID" value="NC_048166.1"/>
</dbReference>
<evidence type="ECO:0000256" key="1">
    <source>
        <dbReference type="SAM" id="Phobius"/>
    </source>
</evidence>
<dbReference type="EMBL" id="MK473373">
    <property type="protein sequence ID" value="QBJ04479.1"/>
    <property type="molecule type" value="Genomic_DNA"/>
</dbReference>
<accession>A0A481W7N4</accession>
<keyword evidence="3" id="KW-1185">Reference proteome</keyword>
<reference evidence="2" key="1">
    <citation type="submission" date="2019-01" db="EMBL/GenBank/DDBJ databases">
        <authorList>
            <person name="Hylling O."/>
            <person name="Carstens A.B."/>
            <person name="Hansen L.H."/>
        </authorList>
    </citation>
    <scope>NUCLEOTIDE SEQUENCE [LARGE SCALE GENOMIC DNA]</scope>
</reference>
<proteinExistence type="predicted"/>
<name>A0A481W7N4_9CAUD</name>
<dbReference type="Proteomes" id="UP000293575">
    <property type="component" value="Segment"/>
</dbReference>
<protein>
    <submittedName>
        <fullName evidence="2">Uncharacterized protein</fullName>
    </submittedName>
</protein>
<evidence type="ECO:0000313" key="3">
    <source>
        <dbReference type="Proteomes" id="UP000293575"/>
    </source>
</evidence>
<dbReference type="KEGG" id="vg:55011861"/>
<dbReference type="GeneID" id="55011861"/>
<organism evidence="2 3">
    <name type="scientific">Pseudomonas phage Lana</name>
    <dbReference type="NCBI Taxonomy" id="2530172"/>
    <lineage>
        <taxon>Viruses</taxon>
        <taxon>Duplodnaviria</taxon>
        <taxon>Heunggongvirae</taxon>
        <taxon>Uroviricota</taxon>
        <taxon>Caudoviricetes</taxon>
        <taxon>Lanavirus</taxon>
        <taxon>Lanavirus lana</taxon>
    </lineage>
</organism>
<keyword evidence="1" id="KW-1133">Transmembrane helix</keyword>
<keyword evidence="1" id="KW-0472">Membrane</keyword>
<feature type="transmembrane region" description="Helical" evidence="1">
    <location>
        <begin position="7"/>
        <end position="31"/>
    </location>
</feature>
<sequence length="38" mass="4079">MKHWLDVACALLIVVLGTGSLIMVSVGWGWMASGMMTL</sequence>
<evidence type="ECO:0000313" key="2">
    <source>
        <dbReference type="EMBL" id="QBJ04479.1"/>
    </source>
</evidence>
<keyword evidence="1" id="KW-0812">Transmembrane</keyword>